<dbReference type="PRINTS" id="PR00007">
    <property type="entry name" value="COMPLEMNTC1Q"/>
</dbReference>
<reference evidence="6" key="2">
    <citation type="journal article" date="2014" name="Nat. Commun.">
        <title>The cavefish genome reveals candidate genes for eye loss.</title>
        <authorList>
            <person name="McGaugh S.E."/>
            <person name="Gross J.B."/>
            <person name="Aken B."/>
            <person name="Blin M."/>
            <person name="Borowsky R."/>
            <person name="Chalopin D."/>
            <person name="Hinaux H."/>
            <person name="Jeffery W.R."/>
            <person name="Keene A."/>
            <person name="Ma L."/>
            <person name="Minx P."/>
            <person name="Murphy D."/>
            <person name="O'Quin K.E."/>
            <person name="Retaux S."/>
            <person name="Rohner N."/>
            <person name="Searle S.M."/>
            <person name="Stahl B.A."/>
            <person name="Tabin C."/>
            <person name="Volff J.N."/>
            <person name="Yoshizawa M."/>
            <person name="Warren W.C."/>
        </authorList>
    </citation>
    <scope>NUCLEOTIDE SEQUENCE [LARGE SCALE GENOMIC DNA]</scope>
    <source>
        <strain evidence="6">female</strain>
    </source>
</reference>
<dbReference type="HOGENOM" id="CLU_001074_8_1_1"/>
<organism evidence="5 6">
    <name type="scientific">Astyanax mexicanus</name>
    <name type="common">Blind cave fish</name>
    <name type="synonym">Astyanax fasciatus mexicanus</name>
    <dbReference type="NCBI Taxonomy" id="7994"/>
    <lineage>
        <taxon>Eukaryota</taxon>
        <taxon>Metazoa</taxon>
        <taxon>Chordata</taxon>
        <taxon>Craniata</taxon>
        <taxon>Vertebrata</taxon>
        <taxon>Euteleostomi</taxon>
        <taxon>Actinopterygii</taxon>
        <taxon>Neopterygii</taxon>
        <taxon>Teleostei</taxon>
        <taxon>Ostariophysi</taxon>
        <taxon>Characiformes</taxon>
        <taxon>Characoidei</taxon>
        <taxon>Acestrorhamphidae</taxon>
        <taxon>Acestrorhamphinae</taxon>
        <taxon>Astyanax</taxon>
    </lineage>
</organism>
<evidence type="ECO:0000256" key="2">
    <source>
        <dbReference type="ARBA" id="ARBA00022525"/>
    </source>
</evidence>
<dbReference type="Pfam" id="PF00386">
    <property type="entry name" value="C1q"/>
    <property type="match status" value="1"/>
</dbReference>
<dbReference type="PROSITE" id="PS50871">
    <property type="entry name" value="C1Q"/>
    <property type="match status" value="1"/>
</dbReference>
<dbReference type="GO" id="GO:0005576">
    <property type="term" value="C:extracellular region"/>
    <property type="evidence" value="ECO:0007669"/>
    <property type="project" value="UniProtKB-SubCell"/>
</dbReference>
<evidence type="ECO:0000259" key="4">
    <source>
        <dbReference type="PROSITE" id="PS50871"/>
    </source>
</evidence>
<dbReference type="AlphaFoldDB" id="W5KI97"/>
<evidence type="ECO:0000313" key="6">
    <source>
        <dbReference type="Proteomes" id="UP000018467"/>
    </source>
</evidence>
<dbReference type="Proteomes" id="UP000018467">
    <property type="component" value="Unassembled WGS sequence"/>
</dbReference>
<evidence type="ECO:0000256" key="1">
    <source>
        <dbReference type="ARBA" id="ARBA00004613"/>
    </source>
</evidence>
<dbReference type="Bgee" id="ENSAMXG00000007123">
    <property type="expression patterns" value="Expressed in intestine and 2 other cell types or tissues"/>
</dbReference>
<accession>W5KI97</accession>
<dbReference type="InterPro" id="IPR050822">
    <property type="entry name" value="Cerebellin_Synaptic_Org"/>
</dbReference>
<reference evidence="6" key="1">
    <citation type="submission" date="2013-03" db="EMBL/GenBank/DDBJ databases">
        <authorList>
            <person name="Jeffery W."/>
            <person name="Warren W."/>
            <person name="Wilson R.K."/>
        </authorList>
    </citation>
    <scope>NUCLEOTIDE SEQUENCE</scope>
    <source>
        <strain evidence="6">female</strain>
    </source>
</reference>
<dbReference type="InParanoid" id="W5KI97"/>
<dbReference type="SMART" id="SM00110">
    <property type="entry name" value="C1Q"/>
    <property type="match status" value="1"/>
</dbReference>
<dbReference type="InterPro" id="IPR001073">
    <property type="entry name" value="C1q_dom"/>
</dbReference>
<protein>
    <recommendedName>
        <fullName evidence="4">C1q domain-containing protein</fullName>
    </recommendedName>
</protein>
<dbReference type="SUPFAM" id="SSF49842">
    <property type="entry name" value="TNF-like"/>
    <property type="match status" value="1"/>
</dbReference>
<keyword evidence="6" id="KW-1185">Reference proteome</keyword>
<dbReference type="PANTHER" id="PTHR22923:SF102">
    <property type="entry name" value="CEREBELLIN 13-RELATED"/>
    <property type="match status" value="1"/>
</dbReference>
<dbReference type="GeneTree" id="ENSGT00940000163520"/>
<dbReference type="InterPro" id="IPR008983">
    <property type="entry name" value="Tumour_necrosis_fac-like_dom"/>
</dbReference>
<keyword evidence="3" id="KW-0732">Signal</keyword>
<feature type="domain" description="C1q" evidence="4">
    <location>
        <begin position="23"/>
        <end position="162"/>
    </location>
</feature>
<sequence>GYKFISVALYVCCCGNPNSWSSLELEKVAFSAALGLPAGLRGPIGSETTIVYKNVLTNVGNAYNPATGIFTAPFKGVYYIRFTGSVYDNKSSNMGVNLYKNGHHLMHLGENGFDGVAKHASSGVTIELVRGDQVYTRLPANYVLWDDSYFRTSFSGFFLFPM</sequence>
<proteinExistence type="predicted"/>
<evidence type="ECO:0000256" key="3">
    <source>
        <dbReference type="ARBA" id="ARBA00022729"/>
    </source>
</evidence>
<name>W5KI97_ASTMX</name>
<evidence type="ECO:0000313" key="5">
    <source>
        <dbReference type="Ensembl" id="ENSAMXP00000007309.2"/>
    </source>
</evidence>
<comment type="subcellular location">
    <subcellularLocation>
        <location evidence="1">Secreted</location>
    </subcellularLocation>
</comment>
<reference evidence="5" key="3">
    <citation type="submission" date="2025-08" db="UniProtKB">
        <authorList>
            <consortium name="Ensembl"/>
        </authorList>
    </citation>
    <scope>IDENTIFICATION</scope>
</reference>
<dbReference type="Gene3D" id="2.60.120.40">
    <property type="match status" value="1"/>
</dbReference>
<dbReference type="Ensembl" id="ENSAMXT00000007309.2">
    <property type="protein sequence ID" value="ENSAMXP00000007309.2"/>
    <property type="gene ID" value="ENSAMXG00000007123.2"/>
</dbReference>
<dbReference type="PANTHER" id="PTHR22923">
    <property type="entry name" value="CEREBELLIN-RELATED"/>
    <property type="match status" value="1"/>
</dbReference>
<dbReference type="eggNOG" id="ENOG502SSFS">
    <property type="taxonomic scope" value="Eukaryota"/>
</dbReference>
<keyword evidence="2" id="KW-0964">Secreted</keyword>
<reference evidence="5" key="4">
    <citation type="submission" date="2025-09" db="UniProtKB">
        <authorList>
            <consortium name="Ensembl"/>
        </authorList>
    </citation>
    <scope>IDENTIFICATION</scope>
</reference>